<dbReference type="InterPro" id="IPR012677">
    <property type="entry name" value="Nucleotide-bd_a/b_plait_sf"/>
</dbReference>
<sequence length="573" mass="64010">MDNRRKPIPEAFQCRITKIFVTNLPEGCSGADLASHVRVFGQIYDLYIARKRDKMGNRFGFLSMLDVKDKSDLLKNLRNIRMGNNKLWFNIARFVLEDGEINVQRGNPTMSNPGNANCKDGTNHMGTKFASGEFSFKDMLVGKTVNVDHQVNGFSSLNGRAIVGRMVDVEAMKSIYLFLHKHCSGYGNVQYLGGLELLISFDDQELALLVLEAANKDNSKFSSACLWRGQSLSYERLAWLNIKGIPLHLFTHEIVNLVGGTFGKVVYKAAKMESDPDLSFDYVGILVSDGKKISEEVNLEWKKRKFRVWVGEEMGDWIPDFYPVKTLEDQESSENSSDKDSDEDVIVEDTTECEPAPETNGEINGSDADADFSDKIDDHINEGINDQSNALNEELFSTFVPAANFNFEHSLGEEPLTTDYSKVVKRKKSKKSELGRASMTYTSSNESQRVVKKPKKKNSDMFGLNGLLGISDSDTGSKADNTDCEDETPFDLNTNPVDIDCSNIEGHVDTNDLQREHKSNEATKEDEVPIIILQRNEAEATKTLGSELGVDLARQDKLILDSIIVEGLQKGIK</sequence>
<dbReference type="SUPFAM" id="SSF54928">
    <property type="entry name" value="RNA-binding domain, RBD"/>
    <property type="match status" value="1"/>
</dbReference>
<name>A0A2U1LI86_ARTAN</name>
<proteinExistence type="predicted"/>
<dbReference type="PANTHER" id="PTHR34427:SF5">
    <property type="entry name" value="DUF4283 DOMAIN-CONTAINING PROTEIN"/>
    <property type="match status" value="1"/>
</dbReference>
<protein>
    <submittedName>
        <fullName evidence="4">Nucleotide-binding alpha-beta plait domain-containing protein</fullName>
    </submittedName>
</protein>
<dbReference type="PANTHER" id="PTHR34427">
    <property type="entry name" value="DUF4283 DOMAIN PROTEIN"/>
    <property type="match status" value="1"/>
</dbReference>
<dbReference type="GO" id="GO:0003723">
    <property type="term" value="F:RNA binding"/>
    <property type="evidence" value="ECO:0007669"/>
    <property type="project" value="UniProtKB-UniRule"/>
</dbReference>
<evidence type="ECO:0000256" key="1">
    <source>
        <dbReference type="PROSITE-ProRule" id="PRU00176"/>
    </source>
</evidence>
<dbReference type="STRING" id="35608.A0A2U1LI86"/>
<keyword evidence="1" id="KW-0694">RNA-binding</keyword>
<feature type="domain" description="RRM" evidence="3">
    <location>
        <begin position="17"/>
        <end position="94"/>
    </location>
</feature>
<evidence type="ECO:0000256" key="2">
    <source>
        <dbReference type="SAM" id="MobiDB-lite"/>
    </source>
</evidence>
<dbReference type="CDD" id="cd00590">
    <property type="entry name" value="RRM_SF"/>
    <property type="match status" value="1"/>
</dbReference>
<dbReference type="Proteomes" id="UP000245207">
    <property type="component" value="Unassembled WGS sequence"/>
</dbReference>
<feature type="region of interest" description="Disordered" evidence="2">
    <location>
        <begin position="328"/>
        <end position="371"/>
    </location>
</feature>
<dbReference type="SMART" id="SM00360">
    <property type="entry name" value="RRM"/>
    <property type="match status" value="1"/>
</dbReference>
<feature type="compositionally biased region" description="Polar residues" evidence="2">
    <location>
        <begin position="439"/>
        <end position="448"/>
    </location>
</feature>
<dbReference type="InterPro" id="IPR035979">
    <property type="entry name" value="RBD_domain_sf"/>
</dbReference>
<evidence type="ECO:0000313" key="4">
    <source>
        <dbReference type="EMBL" id="PWA48714.1"/>
    </source>
</evidence>
<accession>A0A2U1LI86</accession>
<keyword evidence="5" id="KW-1185">Reference proteome</keyword>
<dbReference type="EMBL" id="PKPP01009245">
    <property type="protein sequence ID" value="PWA48714.1"/>
    <property type="molecule type" value="Genomic_DNA"/>
</dbReference>
<dbReference type="PROSITE" id="PS50102">
    <property type="entry name" value="RRM"/>
    <property type="match status" value="1"/>
</dbReference>
<dbReference type="Pfam" id="PF00076">
    <property type="entry name" value="RRM_1"/>
    <property type="match status" value="1"/>
</dbReference>
<dbReference type="Gene3D" id="3.30.70.330">
    <property type="match status" value="1"/>
</dbReference>
<organism evidence="4 5">
    <name type="scientific">Artemisia annua</name>
    <name type="common">Sweet wormwood</name>
    <dbReference type="NCBI Taxonomy" id="35608"/>
    <lineage>
        <taxon>Eukaryota</taxon>
        <taxon>Viridiplantae</taxon>
        <taxon>Streptophyta</taxon>
        <taxon>Embryophyta</taxon>
        <taxon>Tracheophyta</taxon>
        <taxon>Spermatophyta</taxon>
        <taxon>Magnoliopsida</taxon>
        <taxon>eudicotyledons</taxon>
        <taxon>Gunneridae</taxon>
        <taxon>Pentapetalae</taxon>
        <taxon>asterids</taxon>
        <taxon>campanulids</taxon>
        <taxon>Asterales</taxon>
        <taxon>Asteraceae</taxon>
        <taxon>Asteroideae</taxon>
        <taxon>Anthemideae</taxon>
        <taxon>Artemisiinae</taxon>
        <taxon>Artemisia</taxon>
    </lineage>
</organism>
<dbReference type="AlphaFoldDB" id="A0A2U1LI86"/>
<comment type="caution">
    <text evidence="4">The sequence shown here is derived from an EMBL/GenBank/DDBJ whole genome shotgun (WGS) entry which is preliminary data.</text>
</comment>
<gene>
    <name evidence="4" type="ORF">CTI12_AA487950</name>
</gene>
<feature type="compositionally biased region" description="Acidic residues" evidence="2">
    <location>
        <begin position="340"/>
        <end position="352"/>
    </location>
</feature>
<feature type="region of interest" description="Disordered" evidence="2">
    <location>
        <begin position="427"/>
        <end position="456"/>
    </location>
</feature>
<evidence type="ECO:0000259" key="3">
    <source>
        <dbReference type="PROSITE" id="PS50102"/>
    </source>
</evidence>
<evidence type="ECO:0000313" key="5">
    <source>
        <dbReference type="Proteomes" id="UP000245207"/>
    </source>
</evidence>
<dbReference type="InterPro" id="IPR000504">
    <property type="entry name" value="RRM_dom"/>
</dbReference>
<reference evidence="4 5" key="1">
    <citation type="journal article" date="2018" name="Mol. Plant">
        <title>The genome of Artemisia annua provides insight into the evolution of Asteraceae family and artemisinin biosynthesis.</title>
        <authorList>
            <person name="Shen Q."/>
            <person name="Zhang L."/>
            <person name="Liao Z."/>
            <person name="Wang S."/>
            <person name="Yan T."/>
            <person name="Shi P."/>
            <person name="Liu M."/>
            <person name="Fu X."/>
            <person name="Pan Q."/>
            <person name="Wang Y."/>
            <person name="Lv Z."/>
            <person name="Lu X."/>
            <person name="Zhang F."/>
            <person name="Jiang W."/>
            <person name="Ma Y."/>
            <person name="Chen M."/>
            <person name="Hao X."/>
            <person name="Li L."/>
            <person name="Tang Y."/>
            <person name="Lv G."/>
            <person name="Zhou Y."/>
            <person name="Sun X."/>
            <person name="Brodelius P.E."/>
            <person name="Rose J.K.C."/>
            <person name="Tang K."/>
        </authorList>
    </citation>
    <scope>NUCLEOTIDE SEQUENCE [LARGE SCALE GENOMIC DNA]</scope>
    <source>
        <strain evidence="5">cv. Huhao1</strain>
        <tissue evidence="4">Leaf</tissue>
    </source>
</reference>